<evidence type="ECO:0000256" key="4">
    <source>
        <dbReference type="ARBA" id="ARBA00038652"/>
    </source>
</evidence>
<reference evidence="6 7" key="1">
    <citation type="submission" date="2020-12" db="EMBL/GenBank/DDBJ databases">
        <title>Whole genome sequences of gut porcine anaerobes.</title>
        <authorList>
            <person name="Kubasova T."/>
            <person name="Jahodarova E."/>
            <person name="Rychlik I."/>
        </authorList>
    </citation>
    <scope>NUCLEOTIDE SEQUENCE [LARGE SCALE GENOMIC DNA]</scope>
    <source>
        <strain evidence="6 7">An867</strain>
    </source>
</reference>
<feature type="domain" description="Type I restriction modification DNA specificity" evidence="5">
    <location>
        <begin position="5"/>
        <end position="154"/>
    </location>
</feature>
<dbReference type="Gene3D" id="3.90.220.20">
    <property type="entry name" value="DNA methylase specificity domains"/>
    <property type="match status" value="2"/>
</dbReference>
<evidence type="ECO:0000256" key="2">
    <source>
        <dbReference type="ARBA" id="ARBA00022747"/>
    </source>
</evidence>
<evidence type="ECO:0000256" key="1">
    <source>
        <dbReference type="ARBA" id="ARBA00010923"/>
    </source>
</evidence>
<keyword evidence="6" id="KW-0540">Nuclease</keyword>
<dbReference type="RefSeq" id="WP_235323893.1">
    <property type="nucleotide sequence ID" value="NZ_JAFBIT010000003.1"/>
</dbReference>
<dbReference type="InterPro" id="IPR044946">
    <property type="entry name" value="Restrct_endonuc_typeI_TRD_sf"/>
</dbReference>
<evidence type="ECO:0000256" key="3">
    <source>
        <dbReference type="ARBA" id="ARBA00023125"/>
    </source>
</evidence>
<evidence type="ECO:0000259" key="5">
    <source>
        <dbReference type="Pfam" id="PF01420"/>
    </source>
</evidence>
<evidence type="ECO:0000313" key="6">
    <source>
        <dbReference type="EMBL" id="MCF2652848.1"/>
    </source>
</evidence>
<dbReference type="InterPro" id="IPR051212">
    <property type="entry name" value="Type-I_RE_S_subunit"/>
</dbReference>
<comment type="similarity">
    <text evidence="1">Belongs to the type-I restriction system S methylase family.</text>
</comment>
<dbReference type="SUPFAM" id="SSF116734">
    <property type="entry name" value="DNA methylase specificity domain"/>
    <property type="match status" value="2"/>
</dbReference>
<keyword evidence="2" id="KW-0680">Restriction system</keyword>
<name>A0ABS9CPI4_9FIRM</name>
<protein>
    <submittedName>
        <fullName evidence="6">Restriction endonuclease subunit S</fullName>
    </submittedName>
</protein>
<dbReference type="CDD" id="cd17253">
    <property type="entry name" value="RMtype1_S_Eco933I-TRD2-CR2_like"/>
    <property type="match status" value="1"/>
</dbReference>
<dbReference type="Proteomes" id="UP001299220">
    <property type="component" value="Unassembled WGS sequence"/>
</dbReference>
<dbReference type="PANTHER" id="PTHR43140:SF1">
    <property type="entry name" value="TYPE I RESTRICTION ENZYME ECOKI SPECIFICITY SUBUNIT"/>
    <property type="match status" value="1"/>
</dbReference>
<dbReference type="Pfam" id="PF01420">
    <property type="entry name" value="Methylase_S"/>
    <property type="match status" value="2"/>
</dbReference>
<comment type="caution">
    <text evidence="6">The sequence shown here is derived from an EMBL/GenBank/DDBJ whole genome shotgun (WGS) entry which is preliminary data.</text>
</comment>
<evidence type="ECO:0000313" key="7">
    <source>
        <dbReference type="Proteomes" id="UP001299220"/>
    </source>
</evidence>
<dbReference type="EMBL" id="JAFBIT010000003">
    <property type="protein sequence ID" value="MCF2652848.1"/>
    <property type="molecule type" value="Genomic_DNA"/>
</dbReference>
<keyword evidence="6" id="KW-0378">Hydrolase</keyword>
<dbReference type="GO" id="GO:0004519">
    <property type="term" value="F:endonuclease activity"/>
    <property type="evidence" value="ECO:0007669"/>
    <property type="project" value="UniProtKB-KW"/>
</dbReference>
<organism evidence="6 7">
    <name type="scientific">Anaeromassilibacillus senegalensis</name>
    <dbReference type="NCBI Taxonomy" id="1673717"/>
    <lineage>
        <taxon>Bacteria</taxon>
        <taxon>Bacillati</taxon>
        <taxon>Bacillota</taxon>
        <taxon>Clostridia</taxon>
        <taxon>Eubacteriales</taxon>
        <taxon>Acutalibacteraceae</taxon>
        <taxon>Anaeromassilibacillus</taxon>
    </lineage>
</organism>
<accession>A0ABS9CPI4</accession>
<keyword evidence="7" id="KW-1185">Reference proteome</keyword>
<keyword evidence="3" id="KW-0238">DNA-binding</keyword>
<keyword evidence="6" id="KW-0255">Endonuclease</keyword>
<sequence length="380" mass="42760">MNLIEFGSIAHIKKGKKPLRQINHPQAGYLPYVDIEAFETGNVKAYADGEKCLPCQEGEILIVCDGSRSGFVGRAIDGYVGSTLAVISADGMSSDYLYYFLKGKYELLNTKKKGTGTPHLDQQILFQQKLIVPSLEGQEKIVAWIEELFSELDNGVETLRKTKQQLAVYRQAVYASVYGIDDLRPITDFFDISGGLTKNSKRHELPIKMPYLRVANVYYNELDLSEIKYIGVTENEVERTLLRNDDLLFVEGNGSKEQIGRVAIWDGSVENCLHQNHLIKGRPVSGMLSQYALYYLISRYGRKQILDVASSTSGLYTLSTNKVRNLKIPYVDIEQQKTCIETIEARISVCDSIEKTVDTALQQVEAMRQSILKQAFEGKL</sequence>
<dbReference type="InterPro" id="IPR000055">
    <property type="entry name" value="Restrct_endonuc_typeI_TRD"/>
</dbReference>
<proteinExistence type="inferred from homology"/>
<dbReference type="PANTHER" id="PTHR43140">
    <property type="entry name" value="TYPE-1 RESTRICTION ENZYME ECOKI SPECIFICITY PROTEIN"/>
    <property type="match status" value="1"/>
</dbReference>
<feature type="domain" description="Type I restriction modification DNA specificity" evidence="5">
    <location>
        <begin position="184"/>
        <end position="361"/>
    </location>
</feature>
<comment type="subunit">
    <text evidence="4">The methyltransferase is composed of M and S polypeptides.</text>
</comment>
<gene>
    <name evidence="6" type="ORF">JQM67_09565</name>
</gene>